<dbReference type="InterPro" id="IPR012338">
    <property type="entry name" value="Beta-lactam/transpept-like"/>
</dbReference>
<dbReference type="Pfam" id="PF00144">
    <property type="entry name" value="Beta-lactamase"/>
    <property type="match status" value="1"/>
</dbReference>
<feature type="region of interest" description="Disordered" evidence="1">
    <location>
        <begin position="414"/>
        <end position="486"/>
    </location>
</feature>
<feature type="region of interest" description="Disordered" evidence="1">
    <location>
        <begin position="216"/>
        <end position="240"/>
    </location>
</feature>
<keyword evidence="2" id="KW-0732">Signal</keyword>
<dbReference type="PANTHER" id="PTHR46825">
    <property type="entry name" value="D-ALANYL-D-ALANINE-CARBOXYPEPTIDASE/ENDOPEPTIDASE AMPH"/>
    <property type="match status" value="1"/>
</dbReference>
<reference evidence="4 5" key="1">
    <citation type="submission" date="2019-01" db="EMBL/GenBank/DDBJ databases">
        <title>A draft genome assembly of the solar-powered sea slug Elysia chlorotica.</title>
        <authorList>
            <person name="Cai H."/>
            <person name="Li Q."/>
            <person name="Fang X."/>
            <person name="Li J."/>
            <person name="Curtis N.E."/>
            <person name="Altenburger A."/>
            <person name="Shibata T."/>
            <person name="Feng M."/>
            <person name="Maeda T."/>
            <person name="Schwartz J.A."/>
            <person name="Shigenobu S."/>
            <person name="Lundholm N."/>
            <person name="Nishiyama T."/>
            <person name="Yang H."/>
            <person name="Hasebe M."/>
            <person name="Li S."/>
            <person name="Pierce S.K."/>
            <person name="Wang J."/>
        </authorList>
    </citation>
    <scope>NUCLEOTIDE SEQUENCE [LARGE SCALE GENOMIC DNA]</scope>
    <source>
        <strain evidence="4">EC2010</strain>
        <tissue evidence="4">Whole organism of an adult</tissue>
    </source>
</reference>
<dbReference type="Proteomes" id="UP000271974">
    <property type="component" value="Unassembled WGS sequence"/>
</dbReference>
<dbReference type="STRING" id="188477.A0A3S1B3B6"/>
<name>A0A3S1B3B6_ELYCH</name>
<feature type="compositionally biased region" description="Basic and acidic residues" evidence="1">
    <location>
        <begin position="222"/>
        <end position="234"/>
    </location>
</feature>
<feature type="domain" description="Beta-lactamase-related" evidence="3">
    <location>
        <begin position="28"/>
        <end position="388"/>
    </location>
</feature>
<comment type="caution">
    <text evidence="4">The sequence shown here is derived from an EMBL/GenBank/DDBJ whole genome shotgun (WGS) entry which is preliminary data.</text>
</comment>
<evidence type="ECO:0000313" key="4">
    <source>
        <dbReference type="EMBL" id="RUS78900.1"/>
    </source>
</evidence>
<feature type="compositionally biased region" description="Polar residues" evidence="1">
    <location>
        <begin position="419"/>
        <end position="474"/>
    </location>
</feature>
<dbReference type="InterPro" id="IPR050491">
    <property type="entry name" value="AmpC-like"/>
</dbReference>
<protein>
    <recommendedName>
        <fullName evidence="3">Beta-lactamase-related domain-containing protein</fullName>
    </recommendedName>
</protein>
<feature type="compositionally biased region" description="Polar residues" evidence="1">
    <location>
        <begin position="566"/>
        <end position="578"/>
    </location>
</feature>
<evidence type="ECO:0000256" key="1">
    <source>
        <dbReference type="SAM" id="MobiDB-lite"/>
    </source>
</evidence>
<accession>A0A3S1B3B6</accession>
<dbReference type="InterPro" id="IPR001466">
    <property type="entry name" value="Beta-lactam-related"/>
</dbReference>
<proteinExistence type="predicted"/>
<dbReference type="AlphaFoldDB" id="A0A3S1B3B6"/>
<dbReference type="SUPFAM" id="SSF56601">
    <property type="entry name" value="beta-lactamase/transpeptidase-like"/>
    <property type="match status" value="1"/>
</dbReference>
<gene>
    <name evidence="4" type="ORF">EGW08_013343</name>
</gene>
<dbReference type="OrthoDB" id="5946976at2759"/>
<dbReference type="Gene3D" id="3.40.710.10">
    <property type="entry name" value="DD-peptidase/beta-lactamase superfamily"/>
    <property type="match status" value="1"/>
</dbReference>
<feature type="chain" id="PRO_5018758622" description="Beta-lactamase-related domain-containing protein" evidence="2">
    <location>
        <begin position="17"/>
        <end position="739"/>
    </location>
</feature>
<evidence type="ECO:0000256" key="2">
    <source>
        <dbReference type="SAM" id="SignalP"/>
    </source>
</evidence>
<sequence>MIVAVSCCCLLGYSMGEHVLSPWQQQRVERLAQDVMRCGRIPGMSLSVVRGTDSWTLPLGVTNITSQEPVRTVTRFAIGSLSKAFTSTLLVSLLMQSPNNWTLNTPLAAILEKSDLFGDEVRSREANVKDILSHRLGLARADLALFSGYPDAFSLADMVSGLPCLPEHKPFRGGYVYSNVLYSLAGYVVERLTNQSFAQALKAGLLDPLGMASTAPYGSRSTEYRGTRESRPENEQESQAVPYVVVKDQLQPADPSLFSNLEPFLPALGLASNGPDMIRWLQLQLGRADPSSPGQTVIPRSVIAATHEPVTPHIVNNLKPRFPQPDLTFAYGLGWEQAVYKGFRRAWHSGSLFGFASQIWLFPDLDLGLFVAVNGPAKSPHTQNRLTALLYYVSDLLLGDRPWLDEKSVCSYPAPPSNIPTSETQASLVRNTQHQEGSLSNEALLNTQRSTDNPASSSTSTILEQPLSPTNRVIQGSGPADTSSTSLSSLLSSSVAAKVSGAGGDLLNEHDSLNPASVIPCPQDARVQTTDLLRYTGEYFNKLFGKVSVSLLNTQAWNIPEQDKVNSTIGEQSASPNGDNFEDSRPIQQLPCWPKRKIGSWLNPDSNLRILFGVKFSGILVYSENRQSLQDLPRTSVHTFEMVPTGIFEFSTNSGNQENITMPVLFSDFDSSGIPHLLKAVWQEEEVLEFGRGSSKQHCTPRRFSQGTYSGALRLYAVPQEMFPLSLLLLLFLSIINVY</sequence>
<feature type="signal peptide" evidence="2">
    <location>
        <begin position="1"/>
        <end position="16"/>
    </location>
</feature>
<keyword evidence="5" id="KW-1185">Reference proteome</keyword>
<organism evidence="4 5">
    <name type="scientific">Elysia chlorotica</name>
    <name type="common">Eastern emerald elysia</name>
    <name type="synonym">Sea slug</name>
    <dbReference type="NCBI Taxonomy" id="188477"/>
    <lineage>
        <taxon>Eukaryota</taxon>
        <taxon>Metazoa</taxon>
        <taxon>Spiralia</taxon>
        <taxon>Lophotrochozoa</taxon>
        <taxon>Mollusca</taxon>
        <taxon>Gastropoda</taxon>
        <taxon>Heterobranchia</taxon>
        <taxon>Euthyneura</taxon>
        <taxon>Panpulmonata</taxon>
        <taxon>Sacoglossa</taxon>
        <taxon>Placobranchoidea</taxon>
        <taxon>Plakobranchidae</taxon>
        <taxon>Elysia</taxon>
    </lineage>
</organism>
<dbReference type="EMBL" id="RQTK01000483">
    <property type="protein sequence ID" value="RUS78900.1"/>
    <property type="molecule type" value="Genomic_DNA"/>
</dbReference>
<evidence type="ECO:0000259" key="3">
    <source>
        <dbReference type="Pfam" id="PF00144"/>
    </source>
</evidence>
<feature type="region of interest" description="Disordered" evidence="1">
    <location>
        <begin position="566"/>
        <end position="586"/>
    </location>
</feature>
<evidence type="ECO:0000313" key="5">
    <source>
        <dbReference type="Proteomes" id="UP000271974"/>
    </source>
</evidence>
<dbReference type="PANTHER" id="PTHR46825:SF15">
    <property type="entry name" value="BETA-LACTAMASE-RELATED DOMAIN-CONTAINING PROTEIN"/>
    <property type="match status" value="1"/>
</dbReference>